<dbReference type="EMBL" id="NPBY01000003">
    <property type="protein sequence ID" value="PAD80394.1"/>
    <property type="molecule type" value="Genomic_DNA"/>
</dbReference>
<sequence>MNIITAKNLTKYHGANLVLDHLAFDIKEGERIGLIGLNGSGKSTLMRLIAGVEQPDEGQIMIRKDARIGYLAQTLADHGQRTVLEVLSAGLQQLTDWKAEMTELERSMGDAEIHAQPDALDRILKRYASLQERFEREGGYAMEASIDKIASGLSIAKSSYGQPFGSLSGGEQTRVALAAMLIVAPDILLLDEPTNHLDLERVEWLESFLKEYPGTVVLVSHDRYFLDRTVTRVMEIEDGEGFTAEGGYTAYIEAKEKRLLQQFELYQEQQKVVAKMKESIKQLEEWGRVGGNEKFFKRAASMQRALDRMQQVKRPVLERRRAEFELEQQDRSGRRAAEFAGLSMSFGGKDVLKEISGLLEYGERVVLLGANGSGKSTLFKLLLGHLEPDAGVVQLGARIEVGYLAQQEEPAEPGRTVLKYFQELAGVSEGEARGILARYLFYGPAVFRKLGNLSGGEWTRLRLAVLVQRKPNLLLLDEPTNHLDTASREALEEALQLYGGTVLAISHDRYFVNRLAGKVWELKDGQLTVYHGNYEAYRDKKLKMEQAIVGWTPSQAASSSKHQAAPVQRSVSTRGDDGMNSPERLEEEISALETQIQALDRKLEDASLDTGQHHADVSRLEAIWNERNRLQIRLDELMARWVEIS</sequence>
<dbReference type="AlphaFoldDB" id="A0A268F4X8"/>
<name>A0A268F4X8_9BACL</name>
<feature type="coiled-coil region" evidence="3">
    <location>
        <begin position="582"/>
        <end position="609"/>
    </location>
</feature>
<dbReference type="InterPro" id="IPR017871">
    <property type="entry name" value="ABC_transporter-like_CS"/>
</dbReference>
<dbReference type="InterPro" id="IPR003593">
    <property type="entry name" value="AAA+_ATPase"/>
</dbReference>
<dbReference type="SUPFAM" id="SSF52540">
    <property type="entry name" value="P-loop containing nucleoside triphosphate hydrolases"/>
    <property type="match status" value="2"/>
</dbReference>
<evidence type="ECO:0000256" key="2">
    <source>
        <dbReference type="ARBA" id="ARBA00022840"/>
    </source>
</evidence>
<dbReference type="InterPro" id="IPR051309">
    <property type="entry name" value="ABCF_ATPase"/>
</dbReference>
<dbReference type="GO" id="GO:0005524">
    <property type="term" value="F:ATP binding"/>
    <property type="evidence" value="ECO:0007669"/>
    <property type="project" value="UniProtKB-KW"/>
</dbReference>
<dbReference type="PROSITE" id="PS50893">
    <property type="entry name" value="ABC_TRANSPORTER_2"/>
    <property type="match status" value="2"/>
</dbReference>
<dbReference type="PANTHER" id="PTHR42855">
    <property type="entry name" value="ABC TRANSPORTER ATP-BINDING SUBUNIT"/>
    <property type="match status" value="1"/>
</dbReference>
<evidence type="ECO:0000256" key="4">
    <source>
        <dbReference type="SAM" id="MobiDB-lite"/>
    </source>
</evidence>
<organism evidence="6 7">
    <name type="scientific">Paenibacillus campinasensis</name>
    <dbReference type="NCBI Taxonomy" id="66347"/>
    <lineage>
        <taxon>Bacteria</taxon>
        <taxon>Bacillati</taxon>
        <taxon>Bacillota</taxon>
        <taxon>Bacilli</taxon>
        <taxon>Bacillales</taxon>
        <taxon>Paenibacillaceae</taxon>
        <taxon>Paenibacillus</taxon>
    </lineage>
</organism>
<dbReference type="PANTHER" id="PTHR42855:SF2">
    <property type="entry name" value="DRUG RESISTANCE ABC TRANSPORTER,ATP-BINDING PROTEIN"/>
    <property type="match status" value="1"/>
</dbReference>
<dbReference type="InterPro" id="IPR027417">
    <property type="entry name" value="P-loop_NTPase"/>
</dbReference>
<keyword evidence="1" id="KW-0547">Nucleotide-binding</keyword>
<dbReference type="GO" id="GO:0016887">
    <property type="term" value="F:ATP hydrolysis activity"/>
    <property type="evidence" value="ECO:0007669"/>
    <property type="project" value="InterPro"/>
</dbReference>
<dbReference type="SMART" id="SM00382">
    <property type="entry name" value="AAA"/>
    <property type="match status" value="2"/>
</dbReference>
<dbReference type="CDD" id="cd03221">
    <property type="entry name" value="ABCF_EF-3"/>
    <property type="match status" value="2"/>
</dbReference>
<dbReference type="Proteomes" id="UP000215596">
    <property type="component" value="Unassembled WGS sequence"/>
</dbReference>
<dbReference type="OrthoDB" id="9762369at2"/>
<proteinExistence type="predicted"/>
<dbReference type="Pfam" id="PF12848">
    <property type="entry name" value="ABC_tran_Xtn"/>
    <property type="match status" value="1"/>
</dbReference>
<dbReference type="RefSeq" id="WP_095263186.1">
    <property type="nucleotide sequence ID" value="NZ_NPBY01000003.1"/>
</dbReference>
<dbReference type="Gene3D" id="3.40.50.300">
    <property type="entry name" value="P-loop containing nucleotide triphosphate hydrolases"/>
    <property type="match status" value="2"/>
</dbReference>
<accession>A0A268F4X8</accession>
<comment type="caution">
    <text evidence="6">The sequence shown here is derived from an EMBL/GenBank/DDBJ whole genome shotgun (WGS) entry which is preliminary data.</text>
</comment>
<dbReference type="InterPro" id="IPR032781">
    <property type="entry name" value="ABC_tran_Xtn"/>
</dbReference>
<evidence type="ECO:0000256" key="3">
    <source>
        <dbReference type="SAM" id="Coils"/>
    </source>
</evidence>
<feature type="region of interest" description="Disordered" evidence="4">
    <location>
        <begin position="553"/>
        <end position="581"/>
    </location>
</feature>
<keyword evidence="2 6" id="KW-0067">ATP-binding</keyword>
<evidence type="ECO:0000313" key="6">
    <source>
        <dbReference type="EMBL" id="PAD80394.1"/>
    </source>
</evidence>
<dbReference type="Pfam" id="PF00005">
    <property type="entry name" value="ABC_tran"/>
    <property type="match status" value="2"/>
</dbReference>
<evidence type="ECO:0000313" key="7">
    <source>
        <dbReference type="Proteomes" id="UP000215596"/>
    </source>
</evidence>
<keyword evidence="3" id="KW-0175">Coiled coil</keyword>
<reference evidence="6 7" key="1">
    <citation type="submission" date="2017-07" db="EMBL/GenBank/DDBJ databases">
        <title>Isolation and whole genome analysis of endospore-forming bacteria from heroin.</title>
        <authorList>
            <person name="Kalinowski J."/>
            <person name="Ahrens B."/>
            <person name="Al-Dilaimi A."/>
            <person name="Winkler A."/>
            <person name="Wibberg D."/>
            <person name="Schleenbecker U."/>
            <person name="Ruckert C."/>
            <person name="Wolfel R."/>
            <person name="Grass G."/>
        </authorList>
    </citation>
    <scope>NUCLEOTIDE SEQUENCE [LARGE SCALE GENOMIC DNA]</scope>
    <source>
        <strain evidence="6 7">7537-G1</strain>
    </source>
</reference>
<feature type="domain" description="ABC transporter" evidence="5">
    <location>
        <begin position="4"/>
        <end position="263"/>
    </location>
</feature>
<feature type="domain" description="ABC transporter" evidence="5">
    <location>
        <begin position="337"/>
        <end position="549"/>
    </location>
</feature>
<evidence type="ECO:0000259" key="5">
    <source>
        <dbReference type="PROSITE" id="PS50893"/>
    </source>
</evidence>
<dbReference type="NCBIfam" id="NF000355">
    <property type="entry name" value="ribo_prot_ABC_F"/>
    <property type="match status" value="1"/>
</dbReference>
<dbReference type="InterPro" id="IPR003439">
    <property type="entry name" value="ABC_transporter-like_ATP-bd"/>
</dbReference>
<dbReference type="FunFam" id="3.40.50.300:FF:000011">
    <property type="entry name" value="Putative ABC transporter ATP-binding component"/>
    <property type="match status" value="1"/>
</dbReference>
<evidence type="ECO:0000256" key="1">
    <source>
        <dbReference type="ARBA" id="ARBA00022741"/>
    </source>
</evidence>
<feature type="compositionally biased region" description="Low complexity" evidence="4">
    <location>
        <begin position="554"/>
        <end position="565"/>
    </location>
</feature>
<gene>
    <name evidence="6" type="ORF">CHH67_01435</name>
</gene>
<dbReference type="PROSITE" id="PS00211">
    <property type="entry name" value="ABC_TRANSPORTER_1"/>
    <property type="match status" value="2"/>
</dbReference>
<protein>
    <submittedName>
        <fullName evidence="6">ABC transporter ATP-binding protein</fullName>
    </submittedName>
</protein>
<dbReference type="InterPro" id="IPR037118">
    <property type="entry name" value="Val-tRNA_synth_C_sf"/>
</dbReference>
<dbReference type="Gene3D" id="1.10.287.380">
    <property type="entry name" value="Valyl-tRNA synthetase, C-terminal domain"/>
    <property type="match status" value="1"/>
</dbReference>